<dbReference type="Proteomes" id="UP000663860">
    <property type="component" value="Unassembled WGS sequence"/>
</dbReference>
<proteinExistence type="predicted"/>
<dbReference type="Pfam" id="PF01436">
    <property type="entry name" value="NHL"/>
    <property type="match status" value="1"/>
</dbReference>
<dbReference type="PROSITE" id="PS51125">
    <property type="entry name" value="NHL"/>
    <property type="match status" value="1"/>
</dbReference>
<dbReference type="Proteomes" id="UP000663868">
    <property type="component" value="Unassembled WGS sequence"/>
</dbReference>
<evidence type="ECO:0000313" key="4">
    <source>
        <dbReference type="EMBL" id="CAF1481975.1"/>
    </source>
</evidence>
<comment type="caution">
    <text evidence="5">The sequence shown here is derived from an EMBL/GenBank/DDBJ whole genome shotgun (WGS) entry which is preliminary data.</text>
</comment>
<feature type="region of interest" description="Disordered" evidence="3">
    <location>
        <begin position="1"/>
        <end position="23"/>
    </location>
</feature>
<evidence type="ECO:0000256" key="2">
    <source>
        <dbReference type="PROSITE-ProRule" id="PRU00504"/>
    </source>
</evidence>
<evidence type="ECO:0000313" key="5">
    <source>
        <dbReference type="EMBL" id="CAF4143317.1"/>
    </source>
</evidence>
<keyword evidence="1" id="KW-0677">Repeat</keyword>
<reference evidence="5" key="1">
    <citation type="submission" date="2021-02" db="EMBL/GenBank/DDBJ databases">
        <authorList>
            <person name="Nowell W R."/>
        </authorList>
    </citation>
    <scope>NUCLEOTIDE SEQUENCE</scope>
</reference>
<dbReference type="SUPFAM" id="SSF101898">
    <property type="entry name" value="NHL repeat"/>
    <property type="match status" value="1"/>
</dbReference>
<dbReference type="EMBL" id="CAJNOE010002425">
    <property type="protein sequence ID" value="CAF1481975.1"/>
    <property type="molecule type" value="Genomic_DNA"/>
</dbReference>
<dbReference type="AlphaFoldDB" id="A0A819XN83"/>
<evidence type="ECO:0000313" key="6">
    <source>
        <dbReference type="Proteomes" id="UP000663868"/>
    </source>
</evidence>
<protein>
    <submittedName>
        <fullName evidence="5">Uncharacterized protein</fullName>
    </submittedName>
</protein>
<dbReference type="Gene3D" id="2.120.10.30">
    <property type="entry name" value="TolB, C-terminal domain"/>
    <property type="match status" value="1"/>
</dbReference>
<accession>A0A819XN83</accession>
<feature type="compositionally biased region" description="Polar residues" evidence="3">
    <location>
        <begin position="1"/>
        <end position="14"/>
    </location>
</feature>
<gene>
    <name evidence="4" type="ORF">IZO911_LOCUS44030</name>
    <name evidence="5" type="ORF">KXQ929_LOCUS36831</name>
</gene>
<feature type="repeat" description="NHL" evidence="2">
    <location>
        <begin position="34"/>
        <end position="77"/>
    </location>
</feature>
<dbReference type="EMBL" id="CAJOBB010005869">
    <property type="protein sequence ID" value="CAF4143317.1"/>
    <property type="molecule type" value="Genomic_DNA"/>
</dbReference>
<evidence type="ECO:0000256" key="1">
    <source>
        <dbReference type="ARBA" id="ARBA00022737"/>
    </source>
</evidence>
<evidence type="ECO:0000256" key="3">
    <source>
        <dbReference type="SAM" id="MobiDB-lite"/>
    </source>
</evidence>
<dbReference type="InterPro" id="IPR001258">
    <property type="entry name" value="NHL_repeat"/>
</dbReference>
<dbReference type="InterPro" id="IPR011042">
    <property type="entry name" value="6-blade_b-propeller_TolB-like"/>
</dbReference>
<sequence>MSDSMVESKSTNPHSYYKKNEERQWKMREYDNEEIVVANRNGERDQLNSPTFIFVDKDQSLYITDCNNHRVIKWRKDAKERIIVAESVEKARFLNQLSEPNGVIVNHLDQIYMTDCWNNRIMRLCEEKEESEIVIGENGKENQLNDPLGLSFNNERNL</sequence>
<organism evidence="5 6">
    <name type="scientific">Adineta steineri</name>
    <dbReference type="NCBI Taxonomy" id="433720"/>
    <lineage>
        <taxon>Eukaryota</taxon>
        <taxon>Metazoa</taxon>
        <taxon>Spiralia</taxon>
        <taxon>Gnathifera</taxon>
        <taxon>Rotifera</taxon>
        <taxon>Eurotatoria</taxon>
        <taxon>Bdelloidea</taxon>
        <taxon>Adinetida</taxon>
        <taxon>Adinetidae</taxon>
        <taxon>Adineta</taxon>
    </lineage>
</organism>
<name>A0A819XN83_9BILA</name>